<keyword evidence="3" id="KW-0694">RNA-binding</keyword>
<evidence type="ECO:0008006" key="8">
    <source>
        <dbReference type="Google" id="ProtNLM"/>
    </source>
</evidence>
<sequence>MEEYLVPLQTDCVYHDPRFLDEDDATAAFAQLLETTPFEKSAKINRWTALYELPSAGGGDADDKAGSYKYRDAPGASRIGFPPAVNQMKTKAEEWYSSKTGRSVNFNVCLLNYYEDGTQRIGWHSDREEIGRSTPIASISLGATRQFYVRSKTDGVRDRATLSLANGSLVVMENVCQMKYLHSVPKEGDVTEGRINLTFRCKSEGEGATAGELEHERRDHWITQISTEQGAFDTAASAWKEDQGVESNSVVFGDDAIFYDDANYSEGRVKQTLECVIKTNIGAESYCASEVNEVIDVERFHTLARPFGIAAYVAVCRRDAEDSVDADDRAKIHGSLLRLHSAHHVLQYHDHFELSDVVAFLELGATPPDDGEDAETRLGTNSVTGEQLYEYYKDRLVKGNACISTLKDLPDGGTFRTSCDRIGSGHAFNHPEVEREVGGAMVEYYEQIKPDMTNYDVHIRIDVVAKKVIVGTQINIDDISKGRHFLRFRNAVTIKSNLAYAMVRLANVPQGGLLCDPFCGSGTILLEAIDIYSKQIRCVGMDVSRRAVNGARVRMYCPSLVRENFELNASASCRKTLLQKEQATMFATSIVAMLGTFGST</sequence>
<gene>
    <name evidence="6" type="ORF">THAOC_32141</name>
</gene>
<dbReference type="InterPro" id="IPR029063">
    <property type="entry name" value="SAM-dependent_MTases_sf"/>
</dbReference>
<dbReference type="InterPro" id="IPR005123">
    <property type="entry name" value="Oxoglu/Fe-dep_dioxygenase_dom"/>
</dbReference>
<reference evidence="6 7" key="1">
    <citation type="journal article" date="2012" name="Genome Biol.">
        <title>Genome and low-iron response of an oceanic diatom adapted to chronic iron limitation.</title>
        <authorList>
            <person name="Lommer M."/>
            <person name="Specht M."/>
            <person name="Roy A.S."/>
            <person name="Kraemer L."/>
            <person name="Andreson R."/>
            <person name="Gutowska M.A."/>
            <person name="Wolf J."/>
            <person name="Bergner S.V."/>
            <person name="Schilhabel M.B."/>
            <person name="Klostermeier U.C."/>
            <person name="Beiko R.G."/>
            <person name="Rosenstiel P."/>
            <person name="Hippler M."/>
            <person name="Laroche J."/>
        </authorList>
    </citation>
    <scope>NUCLEOTIDE SEQUENCE [LARGE SCALE GENOMIC DNA]</scope>
    <source>
        <strain evidence="6 7">CCMP1005</strain>
    </source>
</reference>
<dbReference type="AlphaFoldDB" id="K0R6L4"/>
<organism evidence="6 7">
    <name type="scientific">Thalassiosira oceanica</name>
    <name type="common">Marine diatom</name>
    <dbReference type="NCBI Taxonomy" id="159749"/>
    <lineage>
        <taxon>Eukaryota</taxon>
        <taxon>Sar</taxon>
        <taxon>Stramenopiles</taxon>
        <taxon>Ochrophyta</taxon>
        <taxon>Bacillariophyta</taxon>
        <taxon>Coscinodiscophyceae</taxon>
        <taxon>Thalassiosirophycidae</taxon>
        <taxon>Thalassiosirales</taxon>
        <taxon>Thalassiosiraceae</taxon>
        <taxon>Thalassiosira</taxon>
    </lineage>
</organism>
<dbReference type="PROSITE" id="PS01261">
    <property type="entry name" value="UPF0020"/>
    <property type="match status" value="1"/>
</dbReference>
<evidence type="ECO:0000256" key="3">
    <source>
        <dbReference type="PROSITE-ProRule" id="PRU00529"/>
    </source>
</evidence>
<dbReference type="Pfam" id="PF13532">
    <property type="entry name" value="2OG-FeII_Oxy_2"/>
    <property type="match status" value="1"/>
</dbReference>
<dbReference type="Pfam" id="PF01170">
    <property type="entry name" value="UPF0020"/>
    <property type="match status" value="1"/>
</dbReference>
<evidence type="ECO:0000313" key="6">
    <source>
        <dbReference type="EMBL" id="EJK49013.1"/>
    </source>
</evidence>
<evidence type="ECO:0000313" key="7">
    <source>
        <dbReference type="Proteomes" id="UP000266841"/>
    </source>
</evidence>
<feature type="domain" description="Fe2OG dioxygenase" evidence="5">
    <location>
        <begin position="105"/>
        <end position="203"/>
    </location>
</feature>
<dbReference type="PROSITE" id="PS51165">
    <property type="entry name" value="THUMP"/>
    <property type="match status" value="1"/>
</dbReference>
<dbReference type="PANTHER" id="PTHR31212">
    <property type="entry name" value="ALPHA-KETOGLUTARATE-DEPENDENT DIOXYGENASE ALKB HOMOLOG 3"/>
    <property type="match status" value="1"/>
</dbReference>
<dbReference type="Gene3D" id="2.60.120.590">
    <property type="entry name" value="Alpha-ketoglutarate-dependent dioxygenase AlkB-like"/>
    <property type="match status" value="1"/>
</dbReference>
<evidence type="ECO:0000256" key="1">
    <source>
        <dbReference type="ARBA" id="ARBA00022603"/>
    </source>
</evidence>
<dbReference type="PROSITE" id="PS51471">
    <property type="entry name" value="FE2OG_OXY"/>
    <property type="match status" value="1"/>
</dbReference>
<dbReference type="GO" id="GO:0043527">
    <property type="term" value="C:tRNA methyltransferase complex"/>
    <property type="evidence" value="ECO:0007669"/>
    <property type="project" value="UniProtKB-ARBA"/>
</dbReference>
<dbReference type="eggNOG" id="ENOG502QW9E">
    <property type="taxonomic scope" value="Eukaryota"/>
</dbReference>
<dbReference type="SMART" id="SM00981">
    <property type="entry name" value="THUMP"/>
    <property type="match status" value="1"/>
</dbReference>
<dbReference type="SUPFAM" id="SSF53335">
    <property type="entry name" value="S-adenosyl-L-methionine-dependent methyltransferases"/>
    <property type="match status" value="1"/>
</dbReference>
<dbReference type="GO" id="GO:0032259">
    <property type="term" value="P:methylation"/>
    <property type="evidence" value="ECO:0007669"/>
    <property type="project" value="UniProtKB-KW"/>
</dbReference>
<dbReference type="GO" id="GO:0006307">
    <property type="term" value="P:DNA alkylation repair"/>
    <property type="evidence" value="ECO:0007669"/>
    <property type="project" value="InterPro"/>
</dbReference>
<dbReference type="Pfam" id="PF02926">
    <property type="entry name" value="THUMP"/>
    <property type="match status" value="1"/>
</dbReference>
<dbReference type="InterPro" id="IPR004114">
    <property type="entry name" value="THUMP_dom"/>
</dbReference>
<dbReference type="OrthoDB" id="545910at2759"/>
<dbReference type="EMBL" id="AGNL01045197">
    <property type="protein sequence ID" value="EJK49013.1"/>
    <property type="molecule type" value="Genomic_DNA"/>
</dbReference>
<dbReference type="InterPro" id="IPR000241">
    <property type="entry name" value="RlmKL-like_Mtase"/>
</dbReference>
<dbReference type="PANTHER" id="PTHR31212:SF4">
    <property type="entry name" value="ALPHA-KETOGLUTARATE-DEPENDENT DIOXYGENASE ALKB HOMOLOG 3"/>
    <property type="match status" value="1"/>
</dbReference>
<dbReference type="Gene3D" id="3.30.2130.30">
    <property type="match status" value="1"/>
</dbReference>
<keyword evidence="1" id="KW-0489">Methyltransferase</keyword>
<evidence type="ECO:0000259" key="5">
    <source>
        <dbReference type="PROSITE" id="PS51471"/>
    </source>
</evidence>
<dbReference type="Gene3D" id="3.40.50.150">
    <property type="entry name" value="Vaccinia Virus protein VP39"/>
    <property type="match status" value="1"/>
</dbReference>
<comment type="caution">
    <text evidence="6">The sequence shown here is derived from an EMBL/GenBank/DDBJ whole genome shotgun (WGS) entry which is preliminary data.</text>
</comment>
<dbReference type="Proteomes" id="UP000266841">
    <property type="component" value="Unassembled WGS sequence"/>
</dbReference>
<dbReference type="SUPFAM" id="SSF143437">
    <property type="entry name" value="THUMP domain-like"/>
    <property type="match status" value="1"/>
</dbReference>
<name>K0R6L4_THAOC</name>
<protein>
    <recommendedName>
        <fullName evidence="8">Fe2OG dioxygenase domain-containing protein</fullName>
    </recommendedName>
</protein>
<dbReference type="InterPro" id="IPR053943">
    <property type="entry name" value="RlmKL-like_Mtase_CS"/>
</dbReference>
<dbReference type="InterPro" id="IPR027450">
    <property type="entry name" value="AlkB-like"/>
</dbReference>
<dbReference type="GO" id="GO:0051213">
    <property type="term" value="F:dioxygenase activity"/>
    <property type="evidence" value="ECO:0007669"/>
    <property type="project" value="InterPro"/>
</dbReference>
<dbReference type="InterPro" id="IPR032854">
    <property type="entry name" value="ALKBH3"/>
</dbReference>
<keyword evidence="7" id="KW-1185">Reference proteome</keyword>
<proteinExistence type="predicted"/>
<evidence type="ECO:0000256" key="2">
    <source>
        <dbReference type="ARBA" id="ARBA00022679"/>
    </source>
</evidence>
<dbReference type="InterPro" id="IPR037151">
    <property type="entry name" value="AlkB-like_sf"/>
</dbReference>
<accession>K0R6L4</accession>
<dbReference type="GO" id="GO:0003723">
    <property type="term" value="F:RNA binding"/>
    <property type="evidence" value="ECO:0007669"/>
    <property type="project" value="UniProtKB-UniRule"/>
</dbReference>
<dbReference type="GO" id="GO:0008173">
    <property type="term" value="F:RNA methyltransferase activity"/>
    <property type="evidence" value="ECO:0007669"/>
    <property type="project" value="UniProtKB-ARBA"/>
</dbReference>
<evidence type="ECO:0000259" key="4">
    <source>
        <dbReference type="PROSITE" id="PS51165"/>
    </source>
</evidence>
<dbReference type="SUPFAM" id="SSF51197">
    <property type="entry name" value="Clavaminate synthase-like"/>
    <property type="match status" value="1"/>
</dbReference>
<keyword evidence="2" id="KW-0808">Transferase</keyword>
<feature type="domain" description="THUMP" evidence="4">
    <location>
        <begin position="368"/>
        <end position="474"/>
    </location>
</feature>